<dbReference type="FunFam" id="3.20.20.70:FF:000138">
    <property type="entry name" value="NADPH dehydrogenase 1"/>
    <property type="match status" value="1"/>
</dbReference>
<organism evidence="2 3">
    <name type="scientific">Favolaschia claudopus</name>
    <dbReference type="NCBI Taxonomy" id="2862362"/>
    <lineage>
        <taxon>Eukaryota</taxon>
        <taxon>Fungi</taxon>
        <taxon>Dikarya</taxon>
        <taxon>Basidiomycota</taxon>
        <taxon>Agaricomycotina</taxon>
        <taxon>Agaricomycetes</taxon>
        <taxon>Agaricomycetidae</taxon>
        <taxon>Agaricales</taxon>
        <taxon>Marasmiineae</taxon>
        <taxon>Mycenaceae</taxon>
        <taxon>Favolaschia</taxon>
    </lineage>
</organism>
<keyword evidence="3" id="KW-1185">Reference proteome</keyword>
<protein>
    <submittedName>
        <fullName evidence="2">NADH:flavin oxidoreductase/NADH oxidase</fullName>
    </submittedName>
</protein>
<dbReference type="Pfam" id="PF00724">
    <property type="entry name" value="Oxidored_FMN"/>
    <property type="match status" value="1"/>
</dbReference>
<name>A0AAW0CWF3_9AGAR</name>
<dbReference type="GO" id="GO:0003959">
    <property type="term" value="F:NADPH dehydrogenase activity"/>
    <property type="evidence" value="ECO:0007669"/>
    <property type="project" value="TreeGrafter"/>
</dbReference>
<feature type="domain" description="NADH:flavin oxidoreductase/NADH oxidase N-terminal" evidence="1">
    <location>
        <begin position="5"/>
        <end position="344"/>
    </location>
</feature>
<dbReference type="InterPro" id="IPR001155">
    <property type="entry name" value="OxRdtase_FMN_N"/>
</dbReference>
<dbReference type="PANTHER" id="PTHR22893:SF91">
    <property type="entry name" value="NADPH DEHYDROGENASE 2-RELATED"/>
    <property type="match status" value="1"/>
</dbReference>
<dbReference type="AlphaFoldDB" id="A0AAW0CWF3"/>
<dbReference type="InterPro" id="IPR045247">
    <property type="entry name" value="Oye-like"/>
</dbReference>
<sequence>MASAQLFQRIKIGPLELKHRVVLAPLTRLKTTAQLVPLLPLVKDYYTQRGSTPGTLVITESTLIAAKAGGYPHMPGIFSPEQISAWKEVVDSVHAQGSFIFLQLLALGRGAMPEVLRAVDPTFPFISASDVPIDPDAEERPRPMTLEEIQKYVGLYAQAAKIAVEIGFDGVEIHACNGCLVEQFIQDVTNRRTDAYGGSAEKRARFPLEVVKAVADAVGESRTAIRLGPWSKFLGMGMQDPIPTYTHLVSELKRLHPKLAFLHLIEPRINADVAVDVSPSNAAQSNEFISKIWGDDIPLIRAGGFSRDSAIELTNKSPNTLIAFGRHFIANPDLPKRLEKNFPLHPYDRSTFYLAGVDEPRGYTDQPFADKE</sequence>
<comment type="caution">
    <text evidence="2">The sequence shown here is derived from an EMBL/GenBank/DDBJ whole genome shotgun (WGS) entry which is preliminary data.</text>
</comment>
<dbReference type="GO" id="GO:0010181">
    <property type="term" value="F:FMN binding"/>
    <property type="evidence" value="ECO:0007669"/>
    <property type="project" value="InterPro"/>
</dbReference>
<dbReference type="Proteomes" id="UP001362999">
    <property type="component" value="Unassembled WGS sequence"/>
</dbReference>
<accession>A0AAW0CWF3</accession>
<reference evidence="2 3" key="1">
    <citation type="journal article" date="2024" name="J Genomics">
        <title>Draft genome sequencing and assembly of Favolaschia claudopus CIRM-BRFM 2984 isolated from oak limbs.</title>
        <authorList>
            <person name="Navarro D."/>
            <person name="Drula E."/>
            <person name="Chaduli D."/>
            <person name="Cazenave R."/>
            <person name="Ahrendt S."/>
            <person name="Wang J."/>
            <person name="Lipzen A."/>
            <person name="Daum C."/>
            <person name="Barry K."/>
            <person name="Grigoriev I.V."/>
            <person name="Favel A."/>
            <person name="Rosso M.N."/>
            <person name="Martin F."/>
        </authorList>
    </citation>
    <scope>NUCLEOTIDE SEQUENCE [LARGE SCALE GENOMIC DNA]</scope>
    <source>
        <strain evidence="2 3">CIRM-BRFM 2984</strain>
    </source>
</reference>
<evidence type="ECO:0000259" key="1">
    <source>
        <dbReference type="Pfam" id="PF00724"/>
    </source>
</evidence>
<evidence type="ECO:0000313" key="3">
    <source>
        <dbReference type="Proteomes" id="UP001362999"/>
    </source>
</evidence>
<dbReference type="EMBL" id="JAWWNJ010000013">
    <property type="protein sequence ID" value="KAK7042628.1"/>
    <property type="molecule type" value="Genomic_DNA"/>
</dbReference>
<dbReference type="Gene3D" id="3.20.20.70">
    <property type="entry name" value="Aldolase class I"/>
    <property type="match status" value="1"/>
</dbReference>
<proteinExistence type="predicted"/>
<dbReference type="SUPFAM" id="SSF51395">
    <property type="entry name" value="FMN-linked oxidoreductases"/>
    <property type="match status" value="1"/>
</dbReference>
<dbReference type="InterPro" id="IPR013785">
    <property type="entry name" value="Aldolase_TIM"/>
</dbReference>
<dbReference type="PANTHER" id="PTHR22893">
    <property type="entry name" value="NADH OXIDOREDUCTASE-RELATED"/>
    <property type="match status" value="1"/>
</dbReference>
<evidence type="ECO:0000313" key="2">
    <source>
        <dbReference type="EMBL" id="KAK7042628.1"/>
    </source>
</evidence>
<gene>
    <name evidence="2" type="ORF">R3P38DRAFT_2891487</name>
</gene>
<dbReference type="CDD" id="cd02933">
    <property type="entry name" value="OYE_like_FMN"/>
    <property type="match status" value="1"/>
</dbReference>